<keyword evidence="4" id="KW-1185">Reference proteome</keyword>
<feature type="compositionally biased region" description="Polar residues" evidence="1">
    <location>
        <begin position="25"/>
        <end position="39"/>
    </location>
</feature>
<reference evidence="3" key="1">
    <citation type="submission" date="2012-02" db="EMBL/GenBank/DDBJ databases">
        <title>Whole genome shotgun sequence of Gordonia otitidis NBRC 100426.</title>
        <authorList>
            <person name="Yoshida I."/>
            <person name="Hosoyama A."/>
            <person name="Tsuchikane K."/>
            <person name="Katsumata H."/>
            <person name="Yamazaki S."/>
            <person name="Fujita N."/>
        </authorList>
    </citation>
    <scope>NUCLEOTIDE SEQUENCE [LARGE SCALE GENOMIC DNA]</scope>
    <source>
        <strain evidence="3">NBRC 100426</strain>
    </source>
</reference>
<sequence>MTLLCAVVIVAALPILPAGHAAAHSTTISSTRDSATSHRGQPAGIGEDPASAEVIRHVLDGNGARALAALPPGFESTMGYRPVIEGGTASNPDGDCSSPIPLPDKFEPFCRTHDFGYDVLRYSARTGHPLGAWARLGLDTMLVTRMHDTCDDPICDAAAELARVGLAVNTWNEGDGPPRDRLTPLTAAASAVRHLIHDDHRADENHGTDENHGNTHGAAQSSSDAQPAVAAR</sequence>
<dbReference type="EMBL" id="BAFB01000162">
    <property type="protein sequence ID" value="GAB35446.1"/>
    <property type="molecule type" value="Genomic_DNA"/>
</dbReference>
<dbReference type="Proteomes" id="UP000005038">
    <property type="component" value="Unassembled WGS sequence"/>
</dbReference>
<comment type="caution">
    <text evidence="3">The sequence shown here is derived from an EMBL/GenBank/DDBJ whole genome shotgun (WGS) entry which is preliminary data.</text>
</comment>
<accession>H5TPN8</accession>
<evidence type="ECO:0000256" key="1">
    <source>
        <dbReference type="SAM" id="MobiDB-lite"/>
    </source>
</evidence>
<dbReference type="InterPro" id="IPR036444">
    <property type="entry name" value="PLipase_A2_dom_sf"/>
</dbReference>
<dbReference type="GO" id="GO:0006644">
    <property type="term" value="P:phospholipid metabolic process"/>
    <property type="evidence" value="ECO:0007669"/>
    <property type="project" value="InterPro"/>
</dbReference>
<protein>
    <recommendedName>
        <fullName evidence="5">Phospholipase A2</fullName>
    </recommendedName>
</protein>
<dbReference type="GO" id="GO:0050482">
    <property type="term" value="P:arachidonate secretion"/>
    <property type="evidence" value="ECO:0007669"/>
    <property type="project" value="InterPro"/>
</dbReference>
<feature type="compositionally biased region" description="Basic and acidic residues" evidence="1">
    <location>
        <begin position="201"/>
        <end position="213"/>
    </location>
</feature>
<dbReference type="GO" id="GO:0004623">
    <property type="term" value="F:phospholipase A2 activity"/>
    <property type="evidence" value="ECO:0007669"/>
    <property type="project" value="InterPro"/>
</dbReference>
<proteinExistence type="predicted"/>
<gene>
    <name evidence="3" type="ORF">GOOTI_162_00370</name>
</gene>
<dbReference type="SUPFAM" id="SSF48619">
    <property type="entry name" value="Phospholipase A2, PLA2"/>
    <property type="match status" value="1"/>
</dbReference>
<evidence type="ECO:0000256" key="2">
    <source>
        <dbReference type="SAM" id="SignalP"/>
    </source>
</evidence>
<keyword evidence="2" id="KW-0732">Signal</keyword>
<feature type="signal peptide" evidence="2">
    <location>
        <begin position="1"/>
        <end position="23"/>
    </location>
</feature>
<evidence type="ECO:0000313" key="4">
    <source>
        <dbReference type="Proteomes" id="UP000005038"/>
    </source>
</evidence>
<name>H5TPN8_GORO1</name>
<organism evidence="3 4">
    <name type="scientific">Gordonia otitidis (strain DSM 44809 / CCUG 52243 / JCM 12355 / NBRC 100426 / IFM 10032)</name>
    <dbReference type="NCBI Taxonomy" id="1108044"/>
    <lineage>
        <taxon>Bacteria</taxon>
        <taxon>Bacillati</taxon>
        <taxon>Actinomycetota</taxon>
        <taxon>Actinomycetes</taxon>
        <taxon>Mycobacteriales</taxon>
        <taxon>Gordoniaceae</taxon>
        <taxon>Gordonia</taxon>
    </lineage>
</organism>
<dbReference type="AlphaFoldDB" id="H5TPN8"/>
<feature type="region of interest" description="Disordered" evidence="1">
    <location>
        <begin position="201"/>
        <end position="232"/>
    </location>
</feature>
<feature type="chain" id="PRO_5003598485" description="Phospholipase A2" evidence="2">
    <location>
        <begin position="24"/>
        <end position="232"/>
    </location>
</feature>
<evidence type="ECO:0008006" key="5">
    <source>
        <dbReference type="Google" id="ProtNLM"/>
    </source>
</evidence>
<dbReference type="Gene3D" id="1.20.90.10">
    <property type="entry name" value="Phospholipase A2 domain"/>
    <property type="match status" value="1"/>
</dbReference>
<evidence type="ECO:0000313" key="3">
    <source>
        <dbReference type="EMBL" id="GAB35446.1"/>
    </source>
</evidence>
<dbReference type="STRING" id="1108044.GOOTI_162_00370"/>
<feature type="region of interest" description="Disordered" evidence="1">
    <location>
        <begin position="25"/>
        <end position="49"/>
    </location>
</feature>